<dbReference type="OrthoDB" id="10071013at2759"/>
<dbReference type="Proteomes" id="UP000009192">
    <property type="component" value="Unassembled WGS sequence"/>
</dbReference>
<name>B4L4F1_DROMO</name>
<dbReference type="HOGENOM" id="CLU_802323_0_0_1"/>
<evidence type="ECO:0000256" key="2">
    <source>
        <dbReference type="SAM" id="Phobius"/>
    </source>
</evidence>
<dbReference type="InParanoid" id="B4L4F1"/>
<keyword evidence="5" id="KW-1185">Reference proteome</keyword>
<proteinExistence type="predicted"/>
<feature type="compositionally biased region" description="Low complexity" evidence="1">
    <location>
        <begin position="151"/>
        <end position="173"/>
    </location>
</feature>
<reference evidence="4 5" key="1">
    <citation type="journal article" date="2007" name="Nature">
        <title>Evolution of genes and genomes on the Drosophila phylogeny.</title>
        <authorList>
            <consortium name="Drosophila 12 Genomes Consortium"/>
            <person name="Clark A.G."/>
            <person name="Eisen M.B."/>
            <person name="Smith D.R."/>
            <person name="Bergman C.M."/>
            <person name="Oliver B."/>
            <person name="Markow T.A."/>
            <person name="Kaufman T.C."/>
            <person name="Kellis M."/>
            <person name="Gelbart W."/>
            <person name="Iyer V.N."/>
            <person name="Pollard D.A."/>
            <person name="Sackton T.B."/>
            <person name="Larracuente A.M."/>
            <person name="Singh N.D."/>
            <person name="Abad J.P."/>
            <person name="Abt D.N."/>
            <person name="Adryan B."/>
            <person name="Aguade M."/>
            <person name="Akashi H."/>
            <person name="Anderson W.W."/>
            <person name="Aquadro C.F."/>
            <person name="Ardell D.H."/>
            <person name="Arguello R."/>
            <person name="Artieri C.G."/>
            <person name="Barbash D.A."/>
            <person name="Barker D."/>
            <person name="Barsanti P."/>
            <person name="Batterham P."/>
            <person name="Batzoglou S."/>
            <person name="Begun D."/>
            <person name="Bhutkar A."/>
            <person name="Blanco E."/>
            <person name="Bosak S.A."/>
            <person name="Bradley R.K."/>
            <person name="Brand A.D."/>
            <person name="Brent M.R."/>
            <person name="Brooks A.N."/>
            <person name="Brown R.H."/>
            <person name="Butlin R.K."/>
            <person name="Caggese C."/>
            <person name="Calvi B.R."/>
            <person name="Bernardo de Carvalho A."/>
            <person name="Caspi A."/>
            <person name="Castrezana S."/>
            <person name="Celniker S.E."/>
            <person name="Chang J.L."/>
            <person name="Chapple C."/>
            <person name="Chatterji S."/>
            <person name="Chinwalla A."/>
            <person name="Civetta A."/>
            <person name="Clifton S.W."/>
            <person name="Comeron J.M."/>
            <person name="Costello J.C."/>
            <person name="Coyne J.A."/>
            <person name="Daub J."/>
            <person name="David R.G."/>
            <person name="Delcher A.L."/>
            <person name="Delehaunty K."/>
            <person name="Do C.B."/>
            <person name="Ebling H."/>
            <person name="Edwards K."/>
            <person name="Eickbush T."/>
            <person name="Evans J.D."/>
            <person name="Filipski A."/>
            <person name="Findeiss S."/>
            <person name="Freyhult E."/>
            <person name="Fulton L."/>
            <person name="Fulton R."/>
            <person name="Garcia A.C."/>
            <person name="Gardiner A."/>
            <person name="Garfield D.A."/>
            <person name="Garvin B.E."/>
            <person name="Gibson G."/>
            <person name="Gilbert D."/>
            <person name="Gnerre S."/>
            <person name="Godfrey J."/>
            <person name="Good R."/>
            <person name="Gotea V."/>
            <person name="Gravely B."/>
            <person name="Greenberg A.J."/>
            <person name="Griffiths-Jones S."/>
            <person name="Gross S."/>
            <person name="Guigo R."/>
            <person name="Gustafson E.A."/>
            <person name="Haerty W."/>
            <person name="Hahn M.W."/>
            <person name="Halligan D.L."/>
            <person name="Halpern A.L."/>
            <person name="Halter G.M."/>
            <person name="Han M.V."/>
            <person name="Heger A."/>
            <person name="Hillier L."/>
            <person name="Hinrichs A.S."/>
            <person name="Holmes I."/>
            <person name="Hoskins R.A."/>
            <person name="Hubisz M.J."/>
            <person name="Hultmark D."/>
            <person name="Huntley M.A."/>
            <person name="Jaffe D.B."/>
            <person name="Jagadeeshan S."/>
            <person name="Jeck W.R."/>
            <person name="Johnson J."/>
            <person name="Jones C.D."/>
            <person name="Jordan W.C."/>
            <person name="Karpen G.H."/>
            <person name="Kataoka E."/>
            <person name="Keightley P.D."/>
            <person name="Kheradpour P."/>
            <person name="Kirkness E.F."/>
            <person name="Koerich L.B."/>
            <person name="Kristiansen K."/>
            <person name="Kudrna D."/>
            <person name="Kulathinal R.J."/>
            <person name="Kumar S."/>
            <person name="Kwok R."/>
            <person name="Lander E."/>
            <person name="Langley C.H."/>
            <person name="Lapoint R."/>
            <person name="Lazzaro B.P."/>
            <person name="Lee S.J."/>
            <person name="Levesque L."/>
            <person name="Li R."/>
            <person name="Lin C.F."/>
            <person name="Lin M.F."/>
            <person name="Lindblad-Toh K."/>
            <person name="Llopart A."/>
            <person name="Long M."/>
            <person name="Low L."/>
            <person name="Lozovsky E."/>
            <person name="Lu J."/>
            <person name="Luo M."/>
            <person name="Machado C.A."/>
            <person name="Makalowski W."/>
            <person name="Marzo M."/>
            <person name="Matsuda M."/>
            <person name="Matzkin L."/>
            <person name="McAllister B."/>
            <person name="McBride C.S."/>
            <person name="McKernan B."/>
            <person name="McKernan K."/>
            <person name="Mendez-Lago M."/>
            <person name="Minx P."/>
            <person name="Mollenhauer M.U."/>
            <person name="Montooth K."/>
            <person name="Mount S.M."/>
            <person name="Mu X."/>
            <person name="Myers E."/>
            <person name="Negre B."/>
            <person name="Newfeld S."/>
            <person name="Nielsen R."/>
            <person name="Noor M.A."/>
            <person name="O'Grady P."/>
            <person name="Pachter L."/>
            <person name="Papaceit M."/>
            <person name="Parisi M.J."/>
            <person name="Parisi M."/>
            <person name="Parts L."/>
            <person name="Pedersen J.S."/>
            <person name="Pesole G."/>
            <person name="Phillippy A.M."/>
            <person name="Ponting C.P."/>
            <person name="Pop M."/>
            <person name="Porcelli D."/>
            <person name="Powell J.R."/>
            <person name="Prohaska S."/>
            <person name="Pruitt K."/>
            <person name="Puig M."/>
            <person name="Quesneville H."/>
            <person name="Ram K.R."/>
            <person name="Rand D."/>
            <person name="Rasmussen M.D."/>
            <person name="Reed L.K."/>
            <person name="Reenan R."/>
            <person name="Reily A."/>
            <person name="Remington K.A."/>
            <person name="Rieger T.T."/>
            <person name="Ritchie M.G."/>
            <person name="Robin C."/>
            <person name="Rogers Y.H."/>
            <person name="Rohde C."/>
            <person name="Rozas J."/>
            <person name="Rubenfield M.J."/>
            <person name="Ruiz A."/>
            <person name="Russo S."/>
            <person name="Salzberg S.L."/>
            <person name="Sanchez-Gracia A."/>
            <person name="Saranga D.J."/>
            <person name="Sato H."/>
            <person name="Schaeffer S.W."/>
            <person name="Schatz M.C."/>
            <person name="Schlenke T."/>
            <person name="Schwartz R."/>
            <person name="Segarra C."/>
            <person name="Singh R.S."/>
            <person name="Sirot L."/>
            <person name="Sirota M."/>
            <person name="Sisneros N.B."/>
            <person name="Smith C.D."/>
            <person name="Smith T.F."/>
            <person name="Spieth J."/>
            <person name="Stage D.E."/>
            <person name="Stark A."/>
            <person name="Stephan W."/>
            <person name="Strausberg R.L."/>
            <person name="Strempel S."/>
            <person name="Sturgill D."/>
            <person name="Sutton G."/>
            <person name="Sutton G.G."/>
            <person name="Tao W."/>
            <person name="Teichmann S."/>
            <person name="Tobari Y.N."/>
            <person name="Tomimura Y."/>
            <person name="Tsolas J.M."/>
            <person name="Valente V.L."/>
            <person name="Venter E."/>
            <person name="Venter J.C."/>
            <person name="Vicario S."/>
            <person name="Vieira F.G."/>
            <person name="Vilella A.J."/>
            <person name="Villasante A."/>
            <person name="Walenz B."/>
            <person name="Wang J."/>
            <person name="Wasserman M."/>
            <person name="Watts T."/>
            <person name="Wilson D."/>
            <person name="Wilson R.K."/>
            <person name="Wing R.A."/>
            <person name="Wolfner M.F."/>
            <person name="Wong A."/>
            <person name="Wong G.K."/>
            <person name="Wu C.I."/>
            <person name="Wu G."/>
            <person name="Yamamoto D."/>
            <person name="Yang H.P."/>
            <person name="Yang S.P."/>
            <person name="Yorke J.A."/>
            <person name="Yoshida K."/>
            <person name="Zdobnov E."/>
            <person name="Zhang P."/>
            <person name="Zhang Y."/>
            <person name="Zimin A.V."/>
            <person name="Baldwin J."/>
            <person name="Abdouelleil A."/>
            <person name="Abdulkadir J."/>
            <person name="Abebe A."/>
            <person name="Abera B."/>
            <person name="Abreu J."/>
            <person name="Acer S.C."/>
            <person name="Aftuck L."/>
            <person name="Alexander A."/>
            <person name="An P."/>
            <person name="Anderson E."/>
            <person name="Anderson S."/>
            <person name="Arachi H."/>
            <person name="Azer M."/>
            <person name="Bachantsang P."/>
            <person name="Barry A."/>
            <person name="Bayul T."/>
            <person name="Berlin A."/>
            <person name="Bessette D."/>
            <person name="Bloom T."/>
            <person name="Blye J."/>
            <person name="Boguslavskiy L."/>
            <person name="Bonnet C."/>
            <person name="Boukhgalter B."/>
            <person name="Bourzgui I."/>
            <person name="Brown A."/>
            <person name="Cahill P."/>
            <person name="Channer S."/>
            <person name="Cheshatsang Y."/>
            <person name="Chuda L."/>
            <person name="Citroen M."/>
            <person name="Collymore A."/>
            <person name="Cooke P."/>
            <person name="Costello M."/>
            <person name="D'Aco K."/>
            <person name="Daza R."/>
            <person name="De Haan G."/>
            <person name="DeGray S."/>
            <person name="DeMaso C."/>
            <person name="Dhargay N."/>
            <person name="Dooley K."/>
            <person name="Dooley E."/>
            <person name="Doricent M."/>
            <person name="Dorje P."/>
            <person name="Dorjee K."/>
            <person name="Dupes A."/>
            <person name="Elong R."/>
            <person name="Falk J."/>
            <person name="Farina A."/>
            <person name="Faro S."/>
            <person name="Ferguson D."/>
            <person name="Fisher S."/>
            <person name="Foley C.D."/>
            <person name="Franke A."/>
            <person name="Friedrich D."/>
            <person name="Gadbois L."/>
            <person name="Gearin G."/>
            <person name="Gearin C.R."/>
            <person name="Giannoukos G."/>
            <person name="Goode T."/>
            <person name="Graham J."/>
            <person name="Grandbois E."/>
            <person name="Grewal S."/>
            <person name="Gyaltsen K."/>
            <person name="Hafez N."/>
            <person name="Hagos B."/>
            <person name="Hall J."/>
            <person name="Henson C."/>
            <person name="Hollinger A."/>
            <person name="Honan T."/>
            <person name="Huard M.D."/>
            <person name="Hughes L."/>
            <person name="Hurhula B."/>
            <person name="Husby M.E."/>
            <person name="Kamat A."/>
            <person name="Kanga B."/>
            <person name="Kashin S."/>
            <person name="Khazanovich D."/>
            <person name="Kisner P."/>
            <person name="Lance K."/>
            <person name="Lara M."/>
            <person name="Lee W."/>
            <person name="Lennon N."/>
            <person name="Letendre F."/>
            <person name="LeVine R."/>
            <person name="Lipovsky A."/>
            <person name="Liu X."/>
            <person name="Liu J."/>
            <person name="Liu S."/>
            <person name="Lokyitsang T."/>
            <person name="Lokyitsang Y."/>
            <person name="Lubonja R."/>
            <person name="Lui A."/>
            <person name="MacDonald P."/>
            <person name="Magnisalis V."/>
            <person name="Maru K."/>
            <person name="Matthews C."/>
            <person name="McCusker W."/>
            <person name="McDonough S."/>
            <person name="Mehta T."/>
            <person name="Meldrim J."/>
            <person name="Meneus L."/>
            <person name="Mihai O."/>
            <person name="Mihalev A."/>
            <person name="Mihova T."/>
            <person name="Mittelman R."/>
            <person name="Mlenga V."/>
            <person name="Montmayeur A."/>
            <person name="Mulrain L."/>
            <person name="Navidi A."/>
            <person name="Naylor J."/>
            <person name="Negash T."/>
            <person name="Nguyen T."/>
            <person name="Nguyen N."/>
            <person name="Nicol R."/>
            <person name="Norbu C."/>
            <person name="Norbu N."/>
            <person name="Novod N."/>
            <person name="O'Neill B."/>
            <person name="Osman S."/>
            <person name="Markiewicz E."/>
            <person name="Oyono O.L."/>
            <person name="Patti C."/>
            <person name="Phunkhang P."/>
            <person name="Pierre F."/>
            <person name="Priest M."/>
            <person name="Raghuraman S."/>
            <person name="Rege F."/>
            <person name="Reyes R."/>
            <person name="Rise C."/>
            <person name="Rogov P."/>
            <person name="Ross K."/>
            <person name="Ryan E."/>
            <person name="Settipalli S."/>
            <person name="Shea T."/>
            <person name="Sherpa N."/>
            <person name="Shi L."/>
            <person name="Shih D."/>
            <person name="Sparrow T."/>
            <person name="Spaulding J."/>
            <person name="Stalker J."/>
            <person name="Stange-Thomann N."/>
            <person name="Stavropoulos S."/>
            <person name="Stone C."/>
            <person name="Strader C."/>
            <person name="Tesfaye S."/>
            <person name="Thomson T."/>
            <person name="Thoulutsang Y."/>
            <person name="Thoulutsang D."/>
            <person name="Topham K."/>
            <person name="Topping I."/>
            <person name="Tsamla T."/>
            <person name="Vassiliev H."/>
            <person name="Vo A."/>
            <person name="Wangchuk T."/>
            <person name="Wangdi T."/>
            <person name="Weiand M."/>
            <person name="Wilkinson J."/>
            <person name="Wilson A."/>
            <person name="Yadav S."/>
            <person name="Young G."/>
            <person name="Yu Q."/>
            <person name="Zembek L."/>
            <person name="Zhong D."/>
            <person name="Zimmer A."/>
            <person name="Zwirko Z."/>
            <person name="Jaffe D.B."/>
            <person name="Alvarez P."/>
            <person name="Brockman W."/>
            <person name="Butler J."/>
            <person name="Chin C."/>
            <person name="Gnerre S."/>
            <person name="Grabherr M."/>
            <person name="Kleber M."/>
            <person name="Mauceli E."/>
            <person name="MacCallum I."/>
        </authorList>
    </citation>
    <scope>NUCLEOTIDE SEQUENCE [LARGE SCALE GENOMIC DNA]</scope>
    <source>
        <strain evidence="5">Tucson 15081-1352.22</strain>
    </source>
</reference>
<dbReference type="AlphaFoldDB" id="B4L4F1"/>
<evidence type="ECO:0000256" key="3">
    <source>
        <dbReference type="SAM" id="SignalP"/>
    </source>
</evidence>
<accession>B4L4F1</accession>
<organism evidence="4 5">
    <name type="scientific">Drosophila mojavensis</name>
    <name type="common">Fruit fly</name>
    <dbReference type="NCBI Taxonomy" id="7230"/>
    <lineage>
        <taxon>Eukaryota</taxon>
        <taxon>Metazoa</taxon>
        <taxon>Ecdysozoa</taxon>
        <taxon>Arthropoda</taxon>
        <taxon>Hexapoda</taxon>
        <taxon>Insecta</taxon>
        <taxon>Pterygota</taxon>
        <taxon>Neoptera</taxon>
        <taxon>Endopterygota</taxon>
        <taxon>Diptera</taxon>
        <taxon>Brachycera</taxon>
        <taxon>Muscomorpha</taxon>
        <taxon>Ephydroidea</taxon>
        <taxon>Drosophilidae</taxon>
        <taxon>Drosophila</taxon>
    </lineage>
</organism>
<sequence>MNVLPVLLLLLMQQLTAVSLAQADQIAIGTPASSNATKLSMVGPNNSTSNATTLNEAKSANASSSDIAHPLPVNKPVKVNATADQSPVLARGVTNTDRATVVKLPASTPEPQLPKASNTTTTTITPITQQTKSTVKTDKIVADGVSLTTTTTTTTTTSTTTTTTTPSTTTTTTARPKKPTVTSSMAKQIEGEKLDMSALNGGSVAPHVLPVQQMSSSLVNRGENEYIVPIVTVMLAVPLAIAVFIVGYRRFRDLWTTRHYRRMDFLVDGMYND</sequence>
<feature type="region of interest" description="Disordered" evidence="1">
    <location>
        <begin position="151"/>
        <end position="178"/>
    </location>
</feature>
<feature type="signal peptide" evidence="3">
    <location>
        <begin position="1"/>
        <end position="23"/>
    </location>
</feature>
<dbReference type="eggNOG" id="ENOG502S9RD">
    <property type="taxonomic scope" value="Eukaryota"/>
</dbReference>
<keyword evidence="3" id="KW-0732">Signal</keyword>
<evidence type="ECO:0000313" key="4">
    <source>
        <dbReference type="EMBL" id="EDW07429.2"/>
    </source>
</evidence>
<dbReference type="KEGG" id="dmo:Dmoj_GI14869"/>
<keyword evidence="2" id="KW-0812">Transmembrane</keyword>
<evidence type="ECO:0000256" key="1">
    <source>
        <dbReference type="SAM" id="MobiDB-lite"/>
    </source>
</evidence>
<keyword evidence="2" id="KW-0472">Membrane</keyword>
<protein>
    <submittedName>
        <fullName evidence="4">Uncharacterized protein</fullName>
    </submittedName>
</protein>
<keyword evidence="2" id="KW-1133">Transmembrane helix</keyword>
<feature type="chain" id="PRO_5006456965" evidence="3">
    <location>
        <begin position="24"/>
        <end position="273"/>
    </location>
</feature>
<evidence type="ECO:0000313" key="5">
    <source>
        <dbReference type="Proteomes" id="UP000009192"/>
    </source>
</evidence>
<dbReference type="EMBL" id="CH933810">
    <property type="protein sequence ID" value="EDW07429.2"/>
    <property type="molecule type" value="Genomic_DNA"/>
</dbReference>
<feature type="transmembrane region" description="Helical" evidence="2">
    <location>
        <begin position="226"/>
        <end position="248"/>
    </location>
</feature>
<gene>
    <name evidence="4" type="primary">Dmoj\GI14869</name>
    <name evidence="4" type="ORF">Dmoj_GI14869</name>
</gene>